<name>A0ABR9AXG9_9BACL</name>
<dbReference type="InterPro" id="IPR020846">
    <property type="entry name" value="MFS_dom"/>
</dbReference>
<dbReference type="PANTHER" id="PTHR43266:SF2">
    <property type="entry name" value="MAJOR FACILITATOR SUPERFAMILY (MFS) PROFILE DOMAIN-CONTAINING PROTEIN"/>
    <property type="match status" value="1"/>
</dbReference>
<feature type="transmembrane region" description="Helical" evidence="7">
    <location>
        <begin position="12"/>
        <end position="37"/>
    </location>
</feature>
<gene>
    <name evidence="9" type="ORF">IFO66_10755</name>
</gene>
<dbReference type="Gene3D" id="1.20.1250.20">
    <property type="entry name" value="MFS general substrate transporter like domains"/>
    <property type="match status" value="1"/>
</dbReference>
<dbReference type="Proteomes" id="UP000634529">
    <property type="component" value="Unassembled WGS sequence"/>
</dbReference>
<keyword evidence="2" id="KW-0813">Transport</keyword>
<evidence type="ECO:0000256" key="5">
    <source>
        <dbReference type="ARBA" id="ARBA00022989"/>
    </source>
</evidence>
<dbReference type="InterPro" id="IPR011701">
    <property type="entry name" value="MFS"/>
</dbReference>
<organism evidence="9 10">
    <name type="scientific">Paenibacillus arenosi</name>
    <dbReference type="NCBI Taxonomy" id="2774142"/>
    <lineage>
        <taxon>Bacteria</taxon>
        <taxon>Bacillati</taxon>
        <taxon>Bacillota</taxon>
        <taxon>Bacilli</taxon>
        <taxon>Bacillales</taxon>
        <taxon>Paenibacillaceae</taxon>
        <taxon>Paenibacillus</taxon>
    </lineage>
</organism>
<evidence type="ECO:0000256" key="2">
    <source>
        <dbReference type="ARBA" id="ARBA00022448"/>
    </source>
</evidence>
<keyword evidence="4 7" id="KW-0812">Transmembrane</keyword>
<dbReference type="RefSeq" id="WP_192025147.1">
    <property type="nucleotide sequence ID" value="NZ_JACYTN010000006.1"/>
</dbReference>
<keyword evidence="6 7" id="KW-0472">Membrane</keyword>
<evidence type="ECO:0000256" key="1">
    <source>
        <dbReference type="ARBA" id="ARBA00004651"/>
    </source>
</evidence>
<accession>A0ABR9AXG9</accession>
<feature type="transmembrane region" description="Helical" evidence="7">
    <location>
        <begin position="43"/>
        <end position="64"/>
    </location>
</feature>
<dbReference type="EMBL" id="JACYTN010000006">
    <property type="protein sequence ID" value="MBD8498779.1"/>
    <property type="molecule type" value="Genomic_DNA"/>
</dbReference>
<evidence type="ECO:0000256" key="3">
    <source>
        <dbReference type="ARBA" id="ARBA00022475"/>
    </source>
</evidence>
<feature type="transmembrane region" description="Helical" evidence="7">
    <location>
        <begin position="256"/>
        <end position="277"/>
    </location>
</feature>
<feature type="transmembrane region" description="Helical" evidence="7">
    <location>
        <begin position="284"/>
        <end position="300"/>
    </location>
</feature>
<feature type="transmembrane region" description="Helical" evidence="7">
    <location>
        <begin position="348"/>
        <end position="366"/>
    </location>
</feature>
<dbReference type="Pfam" id="PF07690">
    <property type="entry name" value="MFS_1"/>
    <property type="match status" value="1"/>
</dbReference>
<evidence type="ECO:0000313" key="10">
    <source>
        <dbReference type="Proteomes" id="UP000634529"/>
    </source>
</evidence>
<dbReference type="PROSITE" id="PS50850">
    <property type="entry name" value="MFS"/>
    <property type="match status" value="1"/>
</dbReference>
<keyword evidence="3" id="KW-1003">Cell membrane</keyword>
<dbReference type="PRINTS" id="PR01988">
    <property type="entry name" value="EXPORTERBACE"/>
</dbReference>
<protein>
    <submittedName>
        <fullName evidence="9">MFS transporter</fullName>
    </submittedName>
</protein>
<evidence type="ECO:0000256" key="6">
    <source>
        <dbReference type="ARBA" id="ARBA00023136"/>
    </source>
</evidence>
<proteinExistence type="predicted"/>
<dbReference type="InterPro" id="IPR036259">
    <property type="entry name" value="MFS_trans_sf"/>
</dbReference>
<feature type="transmembrane region" description="Helical" evidence="7">
    <location>
        <begin position="218"/>
        <end position="236"/>
    </location>
</feature>
<evidence type="ECO:0000256" key="4">
    <source>
        <dbReference type="ARBA" id="ARBA00022692"/>
    </source>
</evidence>
<comment type="subcellular location">
    <subcellularLocation>
        <location evidence="1">Cell membrane</location>
        <topology evidence="1">Multi-pass membrane protein</topology>
    </subcellularLocation>
</comment>
<dbReference type="CDD" id="cd06173">
    <property type="entry name" value="MFS_MefA_like"/>
    <property type="match status" value="1"/>
</dbReference>
<dbReference type="InterPro" id="IPR022324">
    <property type="entry name" value="Bacilysin_exporter_BacE_put"/>
</dbReference>
<dbReference type="SUPFAM" id="SSF103473">
    <property type="entry name" value="MFS general substrate transporter"/>
    <property type="match status" value="1"/>
</dbReference>
<evidence type="ECO:0000259" key="8">
    <source>
        <dbReference type="PROSITE" id="PS50850"/>
    </source>
</evidence>
<feature type="transmembrane region" description="Helical" evidence="7">
    <location>
        <begin position="372"/>
        <end position="394"/>
    </location>
</feature>
<keyword evidence="10" id="KW-1185">Reference proteome</keyword>
<feature type="transmembrane region" description="Helical" evidence="7">
    <location>
        <begin position="143"/>
        <end position="160"/>
    </location>
</feature>
<reference evidence="9 10" key="1">
    <citation type="submission" date="2020-09" db="EMBL/GenBank/DDBJ databases">
        <title>Paenibacillus sp. CAU 1523 isolated from sand of Haeundae Beach.</title>
        <authorList>
            <person name="Kim W."/>
        </authorList>
    </citation>
    <scope>NUCLEOTIDE SEQUENCE [LARGE SCALE GENOMIC DNA]</scope>
    <source>
        <strain evidence="9 10">CAU 1523</strain>
    </source>
</reference>
<sequence>MDEGVGRWKQYALLLGGIGVSYFGNWIYLIALNILVLNMTNSAAAVAGLYMIGPIAKLFTNLWAGSVIDRMNKRKIMIAADVIRGLLIFLIPLMSSIWAVYAIVFVCSLASAFFGPSSTFYITKFVAIEERRRFNSIMSMMNSGSFLLGPAIAGVLIILIGTGWCVIINAVSFLICAFLIGMLPDVSDENAAKREPIRLKMIIEDWKLVQQFMLRSRYFVKIYLLYQIAIMIFFALDSQEVTFIKQNLHLNDQLYGVIVSVAGIGALLGASASAILVKRFSLQTYIAVGLLFTTIGYTMFYSASGFWFATISFILLGFFMSFSNTGYATFYQNNVPTSIMGRFGSIEGMFQSIVQIMATFALGILAEWFDLQLVTIIFSVVSIVFAIVLSFHIFDKSKRAHYEEGQMTM</sequence>
<evidence type="ECO:0000256" key="7">
    <source>
        <dbReference type="SAM" id="Phobius"/>
    </source>
</evidence>
<keyword evidence="5 7" id="KW-1133">Transmembrane helix</keyword>
<feature type="domain" description="Major facilitator superfamily (MFS) profile" evidence="8">
    <location>
        <begin position="1"/>
        <end position="398"/>
    </location>
</feature>
<feature type="transmembrane region" description="Helical" evidence="7">
    <location>
        <begin position="306"/>
        <end position="327"/>
    </location>
</feature>
<dbReference type="PANTHER" id="PTHR43266">
    <property type="entry name" value="MACROLIDE-EFFLUX PROTEIN"/>
    <property type="match status" value="1"/>
</dbReference>
<evidence type="ECO:0000313" key="9">
    <source>
        <dbReference type="EMBL" id="MBD8498779.1"/>
    </source>
</evidence>
<comment type="caution">
    <text evidence="9">The sequence shown here is derived from an EMBL/GenBank/DDBJ whole genome shotgun (WGS) entry which is preliminary data.</text>
</comment>